<organism evidence="2 4">
    <name type="scientific">Candidatus Chlorohelix allophototropha</name>
    <dbReference type="NCBI Taxonomy" id="3003348"/>
    <lineage>
        <taxon>Bacteria</taxon>
        <taxon>Bacillati</taxon>
        <taxon>Chloroflexota</taxon>
        <taxon>Chloroflexia</taxon>
        <taxon>Candidatus Chloroheliales</taxon>
        <taxon>Candidatus Chloroheliaceae</taxon>
        <taxon>Candidatus Chlorohelix</taxon>
    </lineage>
</organism>
<feature type="domain" description="Methyltransferase" evidence="1">
    <location>
        <begin position="131"/>
        <end position="234"/>
    </location>
</feature>
<dbReference type="EMBL" id="JACATZ010000003">
    <property type="protein sequence ID" value="NWJ48129.1"/>
    <property type="molecule type" value="Genomic_DNA"/>
</dbReference>
<dbReference type="Pfam" id="PF13649">
    <property type="entry name" value="Methyltransf_25"/>
    <property type="match status" value="1"/>
</dbReference>
<dbReference type="Proteomes" id="UP001431572">
    <property type="component" value="Chromosome 2"/>
</dbReference>
<reference evidence="2 4" key="1">
    <citation type="submission" date="2020-06" db="EMBL/GenBank/DDBJ databases">
        <title>Anoxygenic phototrophic Chloroflexota member uses a Type I reaction center.</title>
        <authorList>
            <person name="Tsuji J.M."/>
            <person name="Shaw N.A."/>
            <person name="Nagashima S."/>
            <person name="Venkiteswaran J."/>
            <person name="Schiff S.L."/>
            <person name="Hanada S."/>
            <person name="Tank M."/>
            <person name="Neufeld J.D."/>
        </authorList>
    </citation>
    <scope>NUCLEOTIDE SEQUENCE [LARGE SCALE GENOMIC DNA]</scope>
    <source>
        <strain evidence="2">L227-S17</strain>
    </source>
</reference>
<gene>
    <name evidence="2" type="ORF">HXX08_19915</name>
    <name evidence="3" type="ORF">OZ401_003666</name>
</gene>
<proteinExistence type="predicted"/>
<name>A0A8T7M7N7_9CHLR</name>
<dbReference type="GO" id="GO:0008168">
    <property type="term" value="F:methyltransferase activity"/>
    <property type="evidence" value="ECO:0007669"/>
    <property type="project" value="UniProtKB-KW"/>
</dbReference>
<reference evidence="3" key="2">
    <citation type="journal article" date="2024" name="Nature">
        <title>Anoxygenic phototroph of the Chloroflexota uses a type I reaction centre.</title>
        <authorList>
            <person name="Tsuji J.M."/>
            <person name="Shaw N.A."/>
            <person name="Nagashima S."/>
            <person name="Venkiteswaran J.J."/>
            <person name="Schiff S.L."/>
            <person name="Watanabe T."/>
            <person name="Fukui M."/>
            <person name="Hanada S."/>
            <person name="Tank M."/>
            <person name="Neufeld J.D."/>
        </authorList>
    </citation>
    <scope>NUCLEOTIDE SEQUENCE</scope>
    <source>
        <strain evidence="3">L227-S17</strain>
    </source>
</reference>
<evidence type="ECO:0000259" key="1">
    <source>
        <dbReference type="Pfam" id="PF13649"/>
    </source>
</evidence>
<dbReference type="RefSeq" id="WP_341469972.1">
    <property type="nucleotide sequence ID" value="NZ_CP128400.1"/>
</dbReference>
<dbReference type="AlphaFoldDB" id="A0A8T7M7N7"/>
<dbReference type="GO" id="GO:0032259">
    <property type="term" value="P:methylation"/>
    <property type="evidence" value="ECO:0007669"/>
    <property type="project" value="UniProtKB-KW"/>
</dbReference>
<protein>
    <submittedName>
        <fullName evidence="2">Methyltransferase domain-containing protein</fullName>
    </submittedName>
</protein>
<sequence length="300" mass="33714">MQLDLLPILKCLHCGHDGLQQQENSRIVNKETLLDGAGVCPRCHTRYPVKDGIINFLSRRTPNITFGQLPNQFTFTAWGYERLWRKRALSLLGGREWLPEEELATLIEMLNADGFKREGYEIATHNGVAFILDEGSSTGFYARAVACAIRDGKLNMGGAPLHVVAIDNSWQMLQEARKYIEQEGLSDAISLVRADVEDMPFINKAFAGITNGAALNEFKHTEPALSETRRTLDKFGNAVFMVQMKARGKTGRLLDTLITLTSGIKFFDYAQLEQHYDRAGFRCLEQVSSGLVTISRLRKR</sequence>
<evidence type="ECO:0000313" key="5">
    <source>
        <dbReference type="Proteomes" id="UP001431572"/>
    </source>
</evidence>
<dbReference type="SUPFAM" id="SSF53335">
    <property type="entry name" value="S-adenosyl-L-methionine-dependent methyltransferases"/>
    <property type="match status" value="1"/>
</dbReference>
<dbReference type="Gene3D" id="3.40.50.150">
    <property type="entry name" value="Vaccinia Virus protein VP39"/>
    <property type="match status" value="1"/>
</dbReference>
<keyword evidence="5" id="KW-1185">Reference proteome</keyword>
<dbReference type="EMBL" id="CP128400">
    <property type="protein sequence ID" value="WJW68068.1"/>
    <property type="molecule type" value="Genomic_DNA"/>
</dbReference>
<dbReference type="Proteomes" id="UP000521676">
    <property type="component" value="Unassembled WGS sequence"/>
</dbReference>
<evidence type="ECO:0000313" key="2">
    <source>
        <dbReference type="EMBL" id="NWJ48129.1"/>
    </source>
</evidence>
<dbReference type="CDD" id="cd02440">
    <property type="entry name" value="AdoMet_MTases"/>
    <property type="match status" value="1"/>
</dbReference>
<keyword evidence="2" id="KW-0808">Transferase</keyword>
<keyword evidence="2" id="KW-0489">Methyltransferase</keyword>
<dbReference type="InterPro" id="IPR029063">
    <property type="entry name" value="SAM-dependent_MTases_sf"/>
</dbReference>
<evidence type="ECO:0000313" key="3">
    <source>
        <dbReference type="EMBL" id="WJW68068.1"/>
    </source>
</evidence>
<dbReference type="InterPro" id="IPR041698">
    <property type="entry name" value="Methyltransf_25"/>
</dbReference>
<evidence type="ECO:0000313" key="4">
    <source>
        <dbReference type="Proteomes" id="UP000521676"/>
    </source>
</evidence>
<accession>A0A8T7M7N7</accession>